<dbReference type="EMBL" id="CP019645">
    <property type="protein sequence ID" value="AQQ59012.1"/>
    <property type="molecule type" value="Genomic_DNA"/>
</dbReference>
<feature type="transmembrane region" description="Helical" evidence="4">
    <location>
        <begin position="196"/>
        <end position="220"/>
    </location>
</feature>
<evidence type="ECO:0000256" key="1">
    <source>
        <dbReference type="ARBA" id="ARBA00022692"/>
    </source>
</evidence>
<dbReference type="InterPro" id="IPR052524">
    <property type="entry name" value="MFS_Cyanate_Porter"/>
</dbReference>
<dbReference type="Proteomes" id="UP000188298">
    <property type="component" value="Chromosome"/>
</dbReference>
<name>A0A1Q2LGF6_9HELI</name>
<feature type="transmembrane region" description="Helical" evidence="4">
    <location>
        <begin position="329"/>
        <end position="348"/>
    </location>
</feature>
<keyword evidence="2 4" id="KW-1133">Transmembrane helix</keyword>
<keyword evidence="1 4" id="KW-0812">Transmembrane</keyword>
<feature type="transmembrane region" description="Helical" evidence="4">
    <location>
        <begin position="360"/>
        <end position="379"/>
    </location>
</feature>
<sequence>MSRKKIYFINLLPIILISINLRAPITSAGPIANLLQDYYGLSSAQVGLLTSLPLLAFGIVSFLVAIFQPVRAMFFGLLCIILGEILRCVGGNTALFVGTAIMGSGIAIANVLLPSFVKAKFPREIPKIMGIYSLVLNISAALGIIAIFPLTHVLPLPLAFSCWVILAILAFISYLPQIKNRRIFRSKQSYTKINSLFANINAWKITLFMGLQSAMAYSFFAWYPSLLIDFGFEKDFISRIMTFTQCVIIPLSFIIPLWLHSLRQKMRNIFIVVICMLYAVSYFLLLISHEVWSIILASVLIGIPLGGVFSVALLFISSKSANVFIATKLSAMSQGIGYLMASLCPWIIGKLHDTYHSFTYAIFMLIVLSLLLNIVGYYAQRVVVVK</sequence>
<feature type="transmembrane region" description="Helical" evidence="4">
    <location>
        <begin position="95"/>
        <end position="117"/>
    </location>
</feature>
<evidence type="ECO:0000313" key="6">
    <source>
        <dbReference type="Proteomes" id="UP000188298"/>
    </source>
</evidence>
<evidence type="ECO:0000256" key="3">
    <source>
        <dbReference type="ARBA" id="ARBA00023136"/>
    </source>
</evidence>
<dbReference type="Gene3D" id="1.20.1250.20">
    <property type="entry name" value="MFS general substrate transporter like domains"/>
    <property type="match status" value="1"/>
</dbReference>
<proteinExistence type="predicted"/>
<dbReference type="KEGG" id="hbl:XJ32_01600"/>
<gene>
    <name evidence="5" type="ORF">XJ32_01600</name>
</gene>
<feature type="transmembrane region" description="Helical" evidence="4">
    <location>
        <begin position="266"/>
        <end position="285"/>
    </location>
</feature>
<organism evidence="5 6">
    <name type="scientific">Helicobacter bilis</name>
    <dbReference type="NCBI Taxonomy" id="37372"/>
    <lineage>
        <taxon>Bacteria</taxon>
        <taxon>Pseudomonadati</taxon>
        <taxon>Campylobacterota</taxon>
        <taxon>Epsilonproteobacteria</taxon>
        <taxon>Campylobacterales</taxon>
        <taxon>Helicobacteraceae</taxon>
        <taxon>Helicobacter</taxon>
    </lineage>
</organism>
<reference evidence="5 6" key="1">
    <citation type="submission" date="2017-02" db="EMBL/GenBank/DDBJ databases">
        <title>Whole genome sequencing of Helicobacter bilis strain AAQJH.</title>
        <authorList>
            <person name="Conlan S."/>
            <person name="Thomas P.J."/>
            <person name="Mullikin J."/>
            <person name="Palmore T.N."/>
            <person name="Frank K.M."/>
            <person name="Segre J.A."/>
        </authorList>
    </citation>
    <scope>NUCLEOTIDE SEQUENCE [LARGE SCALE GENOMIC DNA]</scope>
    <source>
        <strain evidence="5 6">AAQJH</strain>
    </source>
</reference>
<dbReference type="AlphaFoldDB" id="A0A1Q2LGF6"/>
<dbReference type="Pfam" id="PF07690">
    <property type="entry name" value="MFS_1"/>
    <property type="match status" value="1"/>
</dbReference>
<feature type="transmembrane region" description="Helical" evidence="4">
    <location>
        <begin position="129"/>
        <end position="150"/>
    </location>
</feature>
<dbReference type="PANTHER" id="PTHR23523:SF2">
    <property type="entry name" value="2-NITROIMIDAZOLE TRANSPORTER"/>
    <property type="match status" value="1"/>
</dbReference>
<feature type="transmembrane region" description="Helical" evidence="4">
    <location>
        <begin position="156"/>
        <end position="175"/>
    </location>
</feature>
<dbReference type="InterPro" id="IPR036259">
    <property type="entry name" value="MFS_trans_sf"/>
</dbReference>
<feature type="transmembrane region" description="Helical" evidence="4">
    <location>
        <begin position="7"/>
        <end position="25"/>
    </location>
</feature>
<dbReference type="InterPro" id="IPR011701">
    <property type="entry name" value="MFS"/>
</dbReference>
<feature type="transmembrane region" description="Helical" evidence="4">
    <location>
        <begin position="291"/>
        <end position="317"/>
    </location>
</feature>
<accession>A0A1Q2LGF6</accession>
<feature type="transmembrane region" description="Helical" evidence="4">
    <location>
        <begin position="45"/>
        <end position="65"/>
    </location>
</feature>
<evidence type="ECO:0000256" key="2">
    <source>
        <dbReference type="ARBA" id="ARBA00022989"/>
    </source>
</evidence>
<evidence type="ECO:0000313" key="5">
    <source>
        <dbReference type="EMBL" id="AQQ59012.1"/>
    </source>
</evidence>
<keyword evidence="3 4" id="KW-0472">Membrane</keyword>
<dbReference type="GO" id="GO:0022857">
    <property type="term" value="F:transmembrane transporter activity"/>
    <property type="evidence" value="ECO:0007669"/>
    <property type="project" value="InterPro"/>
</dbReference>
<protein>
    <submittedName>
        <fullName evidence="5">MFS transporter</fullName>
    </submittedName>
</protein>
<feature type="transmembrane region" description="Helical" evidence="4">
    <location>
        <begin position="240"/>
        <end position="259"/>
    </location>
</feature>
<dbReference type="SUPFAM" id="SSF103473">
    <property type="entry name" value="MFS general substrate transporter"/>
    <property type="match status" value="1"/>
</dbReference>
<feature type="transmembrane region" description="Helical" evidence="4">
    <location>
        <begin position="72"/>
        <end position="89"/>
    </location>
</feature>
<dbReference type="RefSeq" id="WP_077388138.1">
    <property type="nucleotide sequence ID" value="NZ_CP019645.1"/>
</dbReference>
<dbReference type="PANTHER" id="PTHR23523">
    <property type="match status" value="1"/>
</dbReference>
<evidence type="ECO:0000256" key="4">
    <source>
        <dbReference type="SAM" id="Phobius"/>
    </source>
</evidence>